<evidence type="ECO:0000256" key="1">
    <source>
        <dbReference type="SAM" id="MobiDB-lite"/>
    </source>
</evidence>
<name>A0A0F9H3M9_9ZZZZ</name>
<proteinExistence type="predicted"/>
<gene>
    <name evidence="2" type="ORF">LCGC14_1751470</name>
</gene>
<comment type="caution">
    <text evidence="2">The sequence shown here is derived from an EMBL/GenBank/DDBJ whole genome shotgun (WGS) entry which is preliminary data.</text>
</comment>
<evidence type="ECO:0000313" key="2">
    <source>
        <dbReference type="EMBL" id="KKM05689.1"/>
    </source>
</evidence>
<sequence>MGAGTRQAEQMAGSKYAPGSKRQKCNSKCAWYRNCYKIERDSKDGCSCFTKTIAWREA</sequence>
<feature type="region of interest" description="Disordered" evidence="1">
    <location>
        <begin position="1"/>
        <end position="23"/>
    </location>
</feature>
<organism evidence="2">
    <name type="scientific">marine sediment metagenome</name>
    <dbReference type="NCBI Taxonomy" id="412755"/>
    <lineage>
        <taxon>unclassified sequences</taxon>
        <taxon>metagenomes</taxon>
        <taxon>ecological metagenomes</taxon>
    </lineage>
</organism>
<protein>
    <submittedName>
        <fullName evidence="2">Uncharacterized protein</fullName>
    </submittedName>
</protein>
<dbReference type="AlphaFoldDB" id="A0A0F9H3M9"/>
<reference evidence="2" key="1">
    <citation type="journal article" date="2015" name="Nature">
        <title>Complex archaea that bridge the gap between prokaryotes and eukaryotes.</title>
        <authorList>
            <person name="Spang A."/>
            <person name="Saw J.H."/>
            <person name="Jorgensen S.L."/>
            <person name="Zaremba-Niedzwiedzka K."/>
            <person name="Martijn J."/>
            <person name="Lind A.E."/>
            <person name="van Eijk R."/>
            <person name="Schleper C."/>
            <person name="Guy L."/>
            <person name="Ettema T.J."/>
        </authorList>
    </citation>
    <scope>NUCLEOTIDE SEQUENCE</scope>
</reference>
<dbReference type="EMBL" id="LAZR01016161">
    <property type="protein sequence ID" value="KKM05689.1"/>
    <property type="molecule type" value="Genomic_DNA"/>
</dbReference>
<accession>A0A0F9H3M9</accession>